<protein>
    <submittedName>
        <fullName evidence="1">Uncharacterized protein</fullName>
    </submittedName>
</protein>
<dbReference type="Proteomes" id="UP000194606">
    <property type="component" value="Unassembled WGS sequence"/>
</dbReference>
<name>A0A252CFW8_9LACT</name>
<dbReference type="EMBL" id="MUIZ01000001">
    <property type="protein sequence ID" value="OUK05260.1"/>
    <property type="molecule type" value="Genomic_DNA"/>
</dbReference>
<evidence type="ECO:0000313" key="2">
    <source>
        <dbReference type="Proteomes" id="UP000194606"/>
    </source>
</evidence>
<sequence>MSPETIRNYYLAEQRFQLEIARELAEPLKDKINELPFEMLSDISRESLTYYTKDLSFDVDTHHELLVILKTLRHYPIDQRQLSFWRRVVDDLYRFINFDILPRQLLIDFTDTFIAERLLVGIRLVVLYGTLPRISKDILCDALNFSEKELELFVTIQRFGFNPDAFLSNNEYLKSLVSKYRNNPFTFTSETFKYYDEGHLLIPIFICYLRSISKRKTPEVLNRILRGDNLYFAKKGRIEVYTFGLHIKGYSNPKIVDDLLDRTYDVEEFKTIYGISD</sequence>
<gene>
    <name evidence="1" type="ORF">BZZ03_00650</name>
</gene>
<evidence type="ECO:0000313" key="1">
    <source>
        <dbReference type="EMBL" id="OUK05260.1"/>
    </source>
</evidence>
<proteinExistence type="predicted"/>
<comment type="caution">
    <text evidence="1">The sequence shown here is derived from an EMBL/GenBank/DDBJ whole genome shotgun (WGS) entry which is preliminary data.</text>
</comment>
<dbReference type="RefSeq" id="WP_086582045.1">
    <property type="nucleotide sequence ID" value="NZ_MUIZ01000001.1"/>
</dbReference>
<reference evidence="1 2" key="1">
    <citation type="submission" date="2017-02" db="EMBL/GenBank/DDBJ databases">
        <authorList>
            <person name="Peterson S.W."/>
        </authorList>
    </citation>
    <scope>NUCLEOTIDE SEQUENCE [LARGE SCALE GENOMIC DNA]</scope>
    <source>
        <strain evidence="1">159469</strain>
    </source>
</reference>
<organism evidence="1 2">
    <name type="scientific">Lactococcus petauri</name>
    <dbReference type="NCBI Taxonomy" id="1940789"/>
    <lineage>
        <taxon>Bacteria</taxon>
        <taxon>Bacillati</taxon>
        <taxon>Bacillota</taxon>
        <taxon>Bacilli</taxon>
        <taxon>Lactobacillales</taxon>
        <taxon>Streptococcaceae</taxon>
        <taxon>Lactococcus</taxon>
    </lineage>
</organism>
<accession>A0A252CFW8</accession>
<dbReference type="AlphaFoldDB" id="A0A252CFW8"/>